<gene>
    <name evidence="2" type="ORF">E4635_04650</name>
</gene>
<organism evidence="2 3">
    <name type="scientific">Flavobacterium humi</name>
    <dbReference type="NCBI Taxonomy" id="2562683"/>
    <lineage>
        <taxon>Bacteria</taxon>
        <taxon>Pseudomonadati</taxon>
        <taxon>Bacteroidota</taxon>
        <taxon>Flavobacteriia</taxon>
        <taxon>Flavobacteriales</taxon>
        <taxon>Flavobacteriaceae</taxon>
        <taxon>Flavobacterium</taxon>
    </lineage>
</organism>
<keyword evidence="1" id="KW-0812">Transmembrane</keyword>
<keyword evidence="3" id="KW-1185">Reference proteome</keyword>
<dbReference type="InterPro" id="IPR024623">
    <property type="entry name" value="YtxH"/>
</dbReference>
<evidence type="ECO:0000313" key="3">
    <source>
        <dbReference type="Proteomes" id="UP000297407"/>
    </source>
</evidence>
<dbReference type="OrthoDB" id="676025at2"/>
<feature type="transmembrane region" description="Helical" evidence="1">
    <location>
        <begin position="6"/>
        <end position="25"/>
    </location>
</feature>
<proteinExistence type="predicted"/>
<comment type="caution">
    <text evidence="2">The sequence shown here is derived from an EMBL/GenBank/DDBJ whole genome shotgun (WGS) entry which is preliminary data.</text>
</comment>
<evidence type="ECO:0000313" key="2">
    <source>
        <dbReference type="EMBL" id="TGD59146.1"/>
    </source>
</evidence>
<name>A0A4Z0LBI1_9FLAO</name>
<accession>A0A4Z0LBI1</accession>
<dbReference type="EMBL" id="SRLH01000002">
    <property type="protein sequence ID" value="TGD59146.1"/>
    <property type="molecule type" value="Genomic_DNA"/>
</dbReference>
<sequence>METSKVLLGVLGGVAVGTVLGILFAPDKGVNTRKKLVDQGMGYADNLKGKINDIKQEVTNKYDSLLGDAKELAKKEV</sequence>
<dbReference type="Proteomes" id="UP000297407">
    <property type="component" value="Unassembled WGS sequence"/>
</dbReference>
<reference evidence="2 3" key="1">
    <citation type="submission" date="2019-04" db="EMBL/GenBank/DDBJ databases">
        <title>Flavobacterium sp. strain DS2-A Genome sequencing and assembly.</title>
        <authorList>
            <person name="Kim I."/>
        </authorList>
    </citation>
    <scope>NUCLEOTIDE SEQUENCE [LARGE SCALE GENOMIC DNA]</scope>
    <source>
        <strain evidence="2 3">DS2-A</strain>
    </source>
</reference>
<protein>
    <submittedName>
        <fullName evidence="2">YtxH domain-containing protein</fullName>
    </submittedName>
</protein>
<keyword evidence="1" id="KW-1133">Transmembrane helix</keyword>
<dbReference type="RefSeq" id="WP_135525456.1">
    <property type="nucleotide sequence ID" value="NZ_SRLH01000002.1"/>
</dbReference>
<evidence type="ECO:0000256" key="1">
    <source>
        <dbReference type="SAM" id="Phobius"/>
    </source>
</evidence>
<dbReference type="AlphaFoldDB" id="A0A4Z0LBI1"/>
<keyword evidence="1" id="KW-0472">Membrane</keyword>
<dbReference type="Pfam" id="PF12732">
    <property type="entry name" value="YtxH"/>
    <property type="match status" value="1"/>
</dbReference>